<gene>
    <name evidence="1" type="ORF">JG687_00017377</name>
</gene>
<dbReference type="AlphaFoldDB" id="A0A8T1TRQ0"/>
<evidence type="ECO:0000313" key="1">
    <source>
        <dbReference type="EMBL" id="KAG6945314.1"/>
    </source>
</evidence>
<reference evidence="1" key="1">
    <citation type="submission" date="2021-01" db="EMBL/GenBank/DDBJ databases">
        <title>Phytophthora aleatoria, a newly-described species from Pinus radiata is distinct from Phytophthora cactorum isolates based on comparative genomics.</title>
        <authorList>
            <person name="Mcdougal R."/>
            <person name="Panda P."/>
            <person name="Williams N."/>
            <person name="Studholme D.J."/>
        </authorList>
    </citation>
    <scope>NUCLEOTIDE SEQUENCE</scope>
    <source>
        <strain evidence="1">NZFS 3830</strain>
    </source>
</reference>
<accession>A0A8T1TRQ0</accession>
<sequence>MRLMPYLAPLQISNSDADSASVHSVSARMSAATNSQQVVVTDWTVKNPGSVVPRSCNGYESWIVEQLRKEFTEMNFRLHRKANEAKQIRHLNAFDATRNSVQSAVDDENQLQPVVHKPKYCCIQLLNVLLTESLASQLGSSEDASTSSN</sequence>
<organism evidence="1 2">
    <name type="scientific">Phytophthora cactorum</name>
    <dbReference type="NCBI Taxonomy" id="29920"/>
    <lineage>
        <taxon>Eukaryota</taxon>
        <taxon>Sar</taxon>
        <taxon>Stramenopiles</taxon>
        <taxon>Oomycota</taxon>
        <taxon>Peronosporomycetes</taxon>
        <taxon>Peronosporales</taxon>
        <taxon>Peronosporaceae</taxon>
        <taxon>Phytophthora</taxon>
    </lineage>
</organism>
<name>A0A8T1TRQ0_9STRA</name>
<dbReference type="EMBL" id="JAENGZ010002002">
    <property type="protein sequence ID" value="KAG6945314.1"/>
    <property type="molecule type" value="Genomic_DNA"/>
</dbReference>
<comment type="caution">
    <text evidence="1">The sequence shown here is derived from an EMBL/GenBank/DDBJ whole genome shotgun (WGS) entry which is preliminary data.</text>
</comment>
<dbReference type="Proteomes" id="UP000688947">
    <property type="component" value="Unassembled WGS sequence"/>
</dbReference>
<dbReference type="OrthoDB" id="128539at2759"/>
<protein>
    <submittedName>
        <fullName evidence="1">Uncharacterized protein</fullName>
    </submittedName>
</protein>
<proteinExistence type="predicted"/>
<evidence type="ECO:0000313" key="2">
    <source>
        <dbReference type="Proteomes" id="UP000688947"/>
    </source>
</evidence>